<feature type="repeat" description="PPR" evidence="2">
    <location>
        <begin position="105"/>
        <end position="139"/>
    </location>
</feature>
<organism evidence="5 6">
    <name type="scientific">Prorocentrum cordatum</name>
    <dbReference type="NCBI Taxonomy" id="2364126"/>
    <lineage>
        <taxon>Eukaryota</taxon>
        <taxon>Sar</taxon>
        <taxon>Alveolata</taxon>
        <taxon>Dinophyceae</taxon>
        <taxon>Prorocentrales</taxon>
        <taxon>Prorocentraceae</taxon>
        <taxon>Prorocentrum</taxon>
    </lineage>
</organism>
<keyword evidence="1" id="KW-0677">Repeat</keyword>
<dbReference type="Pfam" id="PF17177">
    <property type="entry name" value="PPR_long"/>
    <property type="match status" value="1"/>
</dbReference>
<reference evidence="5" key="1">
    <citation type="submission" date="2023-10" db="EMBL/GenBank/DDBJ databases">
        <authorList>
            <person name="Chen Y."/>
            <person name="Shah S."/>
            <person name="Dougan E. K."/>
            <person name="Thang M."/>
            <person name="Chan C."/>
        </authorList>
    </citation>
    <scope>NUCLEOTIDE SEQUENCE [LARGE SCALE GENOMIC DNA]</scope>
</reference>
<protein>
    <recommendedName>
        <fullName evidence="4">PROP1-like PPR domain-containing protein</fullName>
    </recommendedName>
</protein>
<feature type="repeat" description="PPR" evidence="2">
    <location>
        <begin position="282"/>
        <end position="316"/>
    </location>
</feature>
<proteinExistence type="predicted"/>
<dbReference type="EMBL" id="CAUYUJ010005891">
    <property type="protein sequence ID" value="CAK0815345.1"/>
    <property type="molecule type" value="Genomic_DNA"/>
</dbReference>
<evidence type="ECO:0000313" key="5">
    <source>
        <dbReference type="EMBL" id="CAK0815345.1"/>
    </source>
</evidence>
<gene>
    <name evidence="5" type="ORF">PCOR1329_LOCUS18661</name>
</gene>
<feature type="repeat" description="PPR" evidence="2">
    <location>
        <begin position="245"/>
        <end position="279"/>
    </location>
</feature>
<dbReference type="NCBIfam" id="TIGR00756">
    <property type="entry name" value="PPR"/>
    <property type="match status" value="4"/>
</dbReference>
<dbReference type="Gene3D" id="1.25.40.10">
    <property type="entry name" value="Tetratricopeptide repeat domain"/>
    <property type="match status" value="2"/>
</dbReference>
<feature type="repeat" description="PPR" evidence="2">
    <location>
        <begin position="175"/>
        <end position="205"/>
    </location>
</feature>
<dbReference type="InterPro" id="IPR033443">
    <property type="entry name" value="PROP1-like_PPR_dom"/>
</dbReference>
<evidence type="ECO:0000259" key="4">
    <source>
        <dbReference type="Pfam" id="PF17177"/>
    </source>
</evidence>
<feature type="compositionally biased region" description="Basic residues" evidence="3">
    <location>
        <begin position="397"/>
        <end position="409"/>
    </location>
</feature>
<accession>A0ABN9RAZ1</accession>
<feature type="compositionally biased region" description="Low complexity" evidence="3">
    <location>
        <begin position="17"/>
        <end position="26"/>
    </location>
</feature>
<dbReference type="Proteomes" id="UP001189429">
    <property type="component" value="Unassembled WGS sequence"/>
</dbReference>
<evidence type="ECO:0000256" key="2">
    <source>
        <dbReference type="PROSITE-ProRule" id="PRU00708"/>
    </source>
</evidence>
<dbReference type="PANTHER" id="PTHR47447">
    <property type="entry name" value="OS03G0856100 PROTEIN"/>
    <property type="match status" value="1"/>
</dbReference>
<dbReference type="InterPro" id="IPR011990">
    <property type="entry name" value="TPR-like_helical_dom_sf"/>
</dbReference>
<evidence type="ECO:0000313" key="6">
    <source>
        <dbReference type="Proteomes" id="UP001189429"/>
    </source>
</evidence>
<dbReference type="PROSITE" id="PS51375">
    <property type="entry name" value="PPR"/>
    <property type="match status" value="6"/>
</dbReference>
<feature type="repeat" description="PPR" evidence="2">
    <location>
        <begin position="317"/>
        <end position="351"/>
    </location>
</feature>
<dbReference type="Pfam" id="PF13812">
    <property type="entry name" value="PPR_3"/>
    <property type="match status" value="1"/>
</dbReference>
<feature type="region of interest" description="Disordered" evidence="3">
    <location>
        <begin position="390"/>
        <end position="422"/>
    </location>
</feature>
<sequence>MAPAPSPGLDSRGGAGARPRGAAGAATRQLPSALEERIQKKDVAGAWDELEDMQRRGEVATRFAVSRLLMLTMGNEAAHNVGPALVHRALDLTEQFIQLNPGEADEVLFNALMDTCHRARDLPRLEKTVLRMEELRVRPSHVTLGILVKAYGQAGDATRVVNLWDRMAEERSQANAVTCGCMIDACVKCGRLEKALEIFRDMKKGKKHRNTILYTTLIKGCGLKKDLRQALTLFREMKTERVPYNRITYNSVIDVCIKCTDVPAAENIFAEMTAPGSGIVPDHITYSTLLKGYCHMGELDKALQVAATIKASGLPCDEMVYNSLMDGCVRACDLSAGIGLFAEMIRSRVQPSAITHGILVRLYQKSSGAVDACEAVAQLYLHHALPRPDAALEQRSKRNGGGRRGKRQQRAATMPTAPPPLLQPQLSHQPVQLDLHAATMQALPPAPAQALPATTMAWAGALPQPMQFPQALGQVGGSCSLHQLPPPLAPGADAAPLYGGTRRYLPPCTAMSDASPQLLPQSAAGALPVPTFPASASQVLQETSGVLLQHGFSPQQLPQQHGCAWPAAPEEAAKAAGQVQQAQASAVAEARRLAGLRGGPASWGGM</sequence>
<feature type="domain" description="PROP1-like PPR" evidence="4">
    <location>
        <begin position="179"/>
        <end position="330"/>
    </location>
</feature>
<comment type="caution">
    <text evidence="5">The sequence shown here is derived from an EMBL/GenBank/DDBJ whole genome shotgun (WGS) entry which is preliminary data.</text>
</comment>
<dbReference type="PANTHER" id="PTHR47447:SF17">
    <property type="entry name" value="OS12G0638900 PROTEIN"/>
    <property type="match status" value="1"/>
</dbReference>
<dbReference type="InterPro" id="IPR002885">
    <property type="entry name" value="PPR_rpt"/>
</dbReference>
<feature type="region of interest" description="Disordered" evidence="3">
    <location>
        <begin position="1"/>
        <end position="32"/>
    </location>
</feature>
<keyword evidence="6" id="KW-1185">Reference proteome</keyword>
<evidence type="ECO:0000256" key="1">
    <source>
        <dbReference type="ARBA" id="ARBA00022737"/>
    </source>
</evidence>
<feature type="repeat" description="PPR" evidence="2">
    <location>
        <begin position="210"/>
        <end position="244"/>
    </location>
</feature>
<evidence type="ECO:0000256" key="3">
    <source>
        <dbReference type="SAM" id="MobiDB-lite"/>
    </source>
</evidence>
<name>A0ABN9RAZ1_9DINO</name>